<dbReference type="EMBL" id="NCVQ01000005">
    <property type="protein sequence ID" value="PWZ26874.1"/>
    <property type="molecule type" value="Genomic_DNA"/>
</dbReference>
<dbReference type="Proteomes" id="UP000251960">
    <property type="component" value="Chromosome 4"/>
</dbReference>
<evidence type="ECO:0000313" key="1">
    <source>
        <dbReference type="EMBL" id="PWZ26874.1"/>
    </source>
</evidence>
<reference evidence="1" key="1">
    <citation type="journal article" date="2018" name="Nat. Genet.">
        <title>Extensive intraspecific gene order and gene structural variations between Mo17 and other maize genomes.</title>
        <authorList>
            <person name="Sun S."/>
            <person name="Zhou Y."/>
            <person name="Chen J."/>
            <person name="Shi J."/>
            <person name="Zhao H."/>
            <person name="Zhao H."/>
            <person name="Song W."/>
            <person name="Zhang M."/>
            <person name="Cui Y."/>
            <person name="Dong X."/>
            <person name="Liu H."/>
            <person name="Ma X."/>
            <person name="Jiao Y."/>
            <person name="Wang B."/>
            <person name="Wei X."/>
            <person name="Stein J.C."/>
            <person name="Glaubitz J.C."/>
            <person name="Lu F."/>
            <person name="Yu G."/>
            <person name="Liang C."/>
            <person name="Fengler K."/>
            <person name="Li B."/>
            <person name="Rafalski A."/>
            <person name="Schnable P.S."/>
            <person name="Ware D.H."/>
            <person name="Buckler E.S."/>
            <person name="Lai J."/>
        </authorList>
    </citation>
    <scope>NUCLEOTIDE SEQUENCE [LARGE SCALE GENOMIC DNA]</scope>
    <source>
        <tissue evidence="1">Seedling</tissue>
    </source>
</reference>
<dbReference type="AlphaFoldDB" id="A0A3L6F0S9"/>
<sequence length="45" mass="5121">MRIPGSEGCARRTQDLYWFGQNVFTSSHRWLTLPTPLMIKLVVGG</sequence>
<comment type="caution">
    <text evidence="1">The sequence shown here is derived from an EMBL/GenBank/DDBJ whole genome shotgun (WGS) entry which is preliminary data.</text>
</comment>
<proteinExistence type="predicted"/>
<accession>A0A3L6F0S9</accession>
<protein>
    <submittedName>
        <fullName evidence="1">Uncharacterized protein</fullName>
    </submittedName>
</protein>
<gene>
    <name evidence="1" type="ORF">Zm00014a_034737</name>
</gene>
<organism evidence="1">
    <name type="scientific">Zea mays</name>
    <name type="common">Maize</name>
    <dbReference type="NCBI Taxonomy" id="4577"/>
    <lineage>
        <taxon>Eukaryota</taxon>
        <taxon>Viridiplantae</taxon>
        <taxon>Streptophyta</taxon>
        <taxon>Embryophyta</taxon>
        <taxon>Tracheophyta</taxon>
        <taxon>Spermatophyta</taxon>
        <taxon>Magnoliopsida</taxon>
        <taxon>Liliopsida</taxon>
        <taxon>Poales</taxon>
        <taxon>Poaceae</taxon>
        <taxon>PACMAD clade</taxon>
        <taxon>Panicoideae</taxon>
        <taxon>Andropogonodae</taxon>
        <taxon>Andropogoneae</taxon>
        <taxon>Tripsacinae</taxon>
        <taxon>Zea</taxon>
    </lineage>
</organism>
<name>A0A3L6F0S9_MAIZE</name>